<dbReference type="Gene3D" id="3.30.200.20">
    <property type="entry name" value="Phosphorylase Kinase, domain 1"/>
    <property type="match status" value="1"/>
</dbReference>
<name>A0ABQ7GV80_DUNSA</name>
<sequence>MPGAAAVQAFKRAGSRAAGLEVGPCNIPSSEWELNGMHVQYGKRIAVGGFAEVFAGKYLGTLVAIKKLLATDPDAVRHFAHEVRVLARLRHPNLILFIGYCLRPEPAILYEFMPRGSLFNIMRQVCFHCSGFQGFRVQGCVARGMAYLHSRNPPILHLDLKSPNILVDAQWRIKVCDFGLSAVRRQAFLSSACAGGTPEWMAPEMLRCEDYDEKADVWSFGVVLWELLTGEVPFVDLSPMQVVGMVGFKRQSLSPPGQGDTTLQQLCVMCMTQDPAERPSFTAILDCMDKAYHHGSSSGIGSMPNACQTNGDGPQHQAQDGHAARQAPRLKLIEAGAASSAGGGQQCGGGVEKARVQEAVAACAQGAPHAASGSSVQDPAQQQPHAVHGTLRPASSSKTPHQNPGESSQPSKSRRLDKGHRSPAGRRLDEGAALRHAGTAVNHGQTDQDYLSPGKHEKDAAIL</sequence>
<dbReference type="Proteomes" id="UP000815325">
    <property type="component" value="Unassembled WGS sequence"/>
</dbReference>
<feature type="domain" description="Protein kinase" evidence="4">
    <location>
        <begin position="39"/>
        <end position="292"/>
    </location>
</feature>
<dbReference type="CDD" id="cd13999">
    <property type="entry name" value="STKc_MAP3K-like"/>
    <property type="match status" value="1"/>
</dbReference>
<gene>
    <name evidence="5" type="ORF">DUNSADRAFT_2715</name>
</gene>
<feature type="compositionally biased region" description="Polar residues" evidence="3">
    <location>
        <begin position="372"/>
        <end position="384"/>
    </location>
</feature>
<dbReference type="EMBL" id="MU069575">
    <property type="protein sequence ID" value="KAF5838517.1"/>
    <property type="molecule type" value="Genomic_DNA"/>
</dbReference>
<dbReference type="Pfam" id="PF07714">
    <property type="entry name" value="PK_Tyr_Ser-Thr"/>
    <property type="match status" value="1"/>
</dbReference>
<keyword evidence="2" id="KW-0067">ATP-binding</keyword>
<dbReference type="InterPro" id="IPR000719">
    <property type="entry name" value="Prot_kinase_dom"/>
</dbReference>
<feature type="compositionally biased region" description="Basic and acidic residues" evidence="3">
    <location>
        <begin position="454"/>
        <end position="463"/>
    </location>
</feature>
<evidence type="ECO:0000313" key="5">
    <source>
        <dbReference type="EMBL" id="KAF5838517.1"/>
    </source>
</evidence>
<evidence type="ECO:0000256" key="2">
    <source>
        <dbReference type="ARBA" id="ARBA00022840"/>
    </source>
</evidence>
<feature type="compositionally biased region" description="Polar residues" evidence="3">
    <location>
        <begin position="393"/>
        <end position="411"/>
    </location>
</feature>
<keyword evidence="1" id="KW-0547">Nucleotide-binding</keyword>
<comment type="caution">
    <text evidence="5">The sequence shown here is derived from an EMBL/GenBank/DDBJ whole genome shotgun (WGS) entry which is preliminary data.</text>
</comment>
<dbReference type="InterPro" id="IPR011009">
    <property type="entry name" value="Kinase-like_dom_sf"/>
</dbReference>
<feature type="region of interest" description="Disordered" evidence="3">
    <location>
        <begin position="369"/>
        <end position="463"/>
    </location>
</feature>
<accession>A0ABQ7GV80</accession>
<feature type="compositionally biased region" description="Basic and acidic residues" evidence="3">
    <location>
        <begin position="414"/>
        <end position="433"/>
    </location>
</feature>
<dbReference type="PRINTS" id="PR00109">
    <property type="entry name" value="TYRKINASE"/>
</dbReference>
<dbReference type="PANTHER" id="PTHR44329:SF298">
    <property type="entry name" value="MIXED LINEAGE KINASE DOMAIN-LIKE PROTEIN"/>
    <property type="match status" value="1"/>
</dbReference>
<protein>
    <submittedName>
        <fullName evidence="5">Kinase-like domain-containing protein</fullName>
    </submittedName>
</protein>
<dbReference type="InterPro" id="IPR051681">
    <property type="entry name" value="Ser/Thr_Kinases-Pseudokinases"/>
</dbReference>
<dbReference type="InterPro" id="IPR001245">
    <property type="entry name" value="Ser-Thr/Tyr_kinase_cat_dom"/>
</dbReference>
<keyword evidence="6" id="KW-1185">Reference proteome</keyword>
<dbReference type="Gene3D" id="1.10.510.10">
    <property type="entry name" value="Transferase(Phosphotransferase) domain 1"/>
    <property type="match status" value="1"/>
</dbReference>
<evidence type="ECO:0000256" key="1">
    <source>
        <dbReference type="ARBA" id="ARBA00022741"/>
    </source>
</evidence>
<dbReference type="PROSITE" id="PS50011">
    <property type="entry name" value="PROTEIN_KINASE_DOM"/>
    <property type="match status" value="1"/>
</dbReference>
<dbReference type="InterPro" id="IPR008271">
    <property type="entry name" value="Ser/Thr_kinase_AS"/>
</dbReference>
<evidence type="ECO:0000313" key="6">
    <source>
        <dbReference type="Proteomes" id="UP000815325"/>
    </source>
</evidence>
<feature type="compositionally biased region" description="Polar residues" evidence="3">
    <location>
        <begin position="303"/>
        <end position="318"/>
    </location>
</feature>
<evidence type="ECO:0000259" key="4">
    <source>
        <dbReference type="PROSITE" id="PS50011"/>
    </source>
</evidence>
<dbReference type="PANTHER" id="PTHR44329">
    <property type="entry name" value="SERINE/THREONINE-PROTEIN KINASE TNNI3K-RELATED"/>
    <property type="match status" value="1"/>
</dbReference>
<feature type="region of interest" description="Disordered" evidence="3">
    <location>
        <begin position="303"/>
        <end position="326"/>
    </location>
</feature>
<proteinExistence type="predicted"/>
<dbReference type="PROSITE" id="PS00108">
    <property type="entry name" value="PROTEIN_KINASE_ST"/>
    <property type="match status" value="1"/>
</dbReference>
<evidence type="ECO:0000256" key="3">
    <source>
        <dbReference type="SAM" id="MobiDB-lite"/>
    </source>
</evidence>
<dbReference type="SMART" id="SM00220">
    <property type="entry name" value="S_TKc"/>
    <property type="match status" value="1"/>
</dbReference>
<dbReference type="SUPFAM" id="SSF56112">
    <property type="entry name" value="Protein kinase-like (PK-like)"/>
    <property type="match status" value="1"/>
</dbReference>
<organism evidence="5 6">
    <name type="scientific">Dunaliella salina</name>
    <name type="common">Green alga</name>
    <name type="synonym">Protococcus salinus</name>
    <dbReference type="NCBI Taxonomy" id="3046"/>
    <lineage>
        <taxon>Eukaryota</taxon>
        <taxon>Viridiplantae</taxon>
        <taxon>Chlorophyta</taxon>
        <taxon>core chlorophytes</taxon>
        <taxon>Chlorophyceae</taxon>
        <taxon>CS clade</taxon>
        <taxon>Chlamydomonadales</taxon>
        <taxon>Dunaliellaceae</taxon>
        <taxon>Dunaliella</taxon>
    </lineage>
</organism>
<reference evidence="5" key="1">
    <citation type="submission" date="2017-08" db="EMBL/GenBank/DDBJ databases">
        <authorList>
            <person name="Polle J.E."/>
            <person name="Barry K."/>
            <person name="Cushman J."/>
            <person name="Schmutz J."/>
            <person name="Tran D."/>
            <person name="Hathwaick L.T."/>
            <person name="Yim W.C."/>
            <person name="Jenkins J."/>
            <person name="Mckie-Krisberg Z.M."/>
            <person name="Prochnik S."/>
            <person name="Lindquist E."/>
            <person name="Dockter R.B."/>
            <person name="Adam C."/>
            <person name="Molina H."/>
            <person name="Bunkerborg J."/>
            <person name="Jin E."/>
            <person name="Buchheim M."/>
            <person name="Magnuson J."/>
        </authorList>
    </citation>
    <scope>NUCLEOTIDE SEQUENCE</scope>
    <source>
        <strain evidence="5">CCAP 19/18</strain>
    </source>
</reference>